<proteinExistence type="predicted"/>
<sequence>MQTLLPQQPRFVQLDRCILKDKASKGRLKTSSVYQKIFHIPFRGDVEIKRQESPAKRRSPVLCQGAVPRQKKPHTSEPVTSQCFLGAASKQGCSGDSVLCSVAGGGEIGMRLEAKSPNLGPEMHSEENKPVRVCFSVVTVKQLLPVVHHPSHDTLTLRIRPCSRRYGNISSSTCSV</sequence>
<comment type="caution">
    <text evidence="1">The sequence shown here is derived from an EMBL/GenBank/DDBJ whole genome shotgun (WGS) entry which is preliminary data.</text>
</comment>
<protein>
    <submittedName>
        <fullName evidence="1">Uncharacterized protein</fullName>
    </submittedName>
</protein>
<accession>A0A6A4T7M4</accession>
<name>A0A6A4T7M4_SCOMX</name>
<dbReference type="AlphaFoldDB" id="A0A6A4T7M4"/>
<evidence type="ECO:0000313" key="1">
    <source>
        <dbReference type="EMBL" id="KAF0042053.1"/>
    </source>
</evidence>
<gene>
    <name evidence="1" type="ORF">F2P81_005585</name>
</gene>
<dbReference type="EMBL" id="VEVO01000005">
    <property type="protein sequence ID" value="KAF0042053.1"/>
    <property type="molecule type" value="Genomic_DNA"/>
</dbReference>
<reference evidence="1 2" key="1">
    <citation type="submission" date="2019-06" db="EMBL/GenBank/DDBJ databases">
        <title>Draft genomes of female and male turbot (Scophthalmus maximus).</title>
        <authorList>
            <person name="Xu H."/>
            <person name="Xu X.-W."/>
            <person name="Shao C."/>
            <person name="Chen S."/>
        </authorList>
    </citation>
    <scope>NUCLEOTIDE SEQUENCE [LARGE SCALE GENOMIC DNA]</scope>
    <source>
        <strain evidence="1">Ysfricsl-2016a</strain>
        <tissue evidence="1">Blood</tissue>
    </source>
</reference>
<evidence type="ECO:0000313" key="2">
    <source>
        <dbReference type="Proteomes" id="UP000438429"/>
    </source>
</evidence>
<dbReference type="Proteomes" id="UP000438429">
    <property type="component" value="Unassembled WGS sequence"/>
</dbReference>
<organism evidence="1 2">
    <name type="scientific">Scophthalmus maximus</name>
    <name type="common">Turbot</name>
    <name type="synonym">Psetta maxima</name>
    <dbReference type="NCBI Taxonomy" id="52904"/>
    <lineage>
        <taxon>Eukaryota</taxon>
        <taxon>Metazoa</taxon>
        <taxon>Chordata</taxon>
        <taxon>Craniata</taxon>
        <taxon>Vertebrata</taxon>
        <taxon>Euteleostomi</taxon>
        <taxon>Actinopterygii</taxon>
        <taxon>Neopterygii</taxon>
        <taxon>Teleostei</taxon>
        <taxon>Neoteleostei</taxon>
        <taxon>Acanthomorphata</taxon>
        <taxon>Carangaria</taxon>
        <taxon>Pleuronectiformes</taxon>
        <taxon>Pleuronectoidei</taxon>
        <taxon>Scophthalmidae</taxon>
        <taxon>Scophthalmus</taxon>
    </lineage>
</organism>